<dbReference type="EMBL" id="JAVJIU010000004">
    <property type="protein sequence ID" value="MDR5591211.1"/>
    <property type="molecule type" value="Genomic_DNA"/>
</dbReference>
<keyword evidence="2" id="KW-1185">Reference proteome</keyword>
<name>A0ABU1ES54_9FLAO</name>
<comment type="caution">
    <text evidence="1">The sequence shown here is derived from an EMBL/GenBank/DDBJ whole genome shotgun (WGS) entry which is preliminary data.</text>
</comment>
<proteinExistence type="predicted"/>
<protein>
    <submittedName>
        <fullName evidence="1">Uncharacterized protein</fullName>
    </submittedName>
</protein>
<dbReference type="RefSeq" id="WP_309562078.1">
    <property type="nucleotide sequence ID" value="NZ_JAVJIU010000004.1"/>
</dbReference>
<evidence type="ECO:0000313" key="2">
    <source>
        <dbReference type="Proteomes" id="UP001257234"/>
    </source>
</evidence>
<organism evidence="1 2">
    <name type="scientific">Christiangramia sediminicola</name>
    <dbReference type="NCBI Taxonomy" id="3073267"/>
    <lineage>
        <taxon>Bacteria</taxon>
        <taxon>Pseudomonadati</taxon>
        <taxon>Bacteroidota</taxon>
        <taxon>Flavobacteriia</taxon>
        <taxon>Flavobacteriales</taxon>
        <taxon>Flavobacteriaceae</taxon>
        <taxon>Christiangramia</taxon>
    </lineage>
</organism>
<evidence type="ECO:0000313" key="1">
    <source>
        <dbReference type="EMBL" id="MDR5591211.1"/>
    </source>
</evidence>
<dbReference type="Proteomes" id="UP001257234">
    <property type="component" value="Unassembled WGS sequence"/>
</dbReference>
<accession>A0ABU1ES54</accession>
<reference evidence="2" key="1">
    <citation type="submission" date="2023-07" db="EMBL/GenBank/DDBJ databases">
        <title>Christiangramia sp. SM2212., a novel bacterium of the family Flavobacteriaceae isolated from the sea sediment.</title>
        <authorList>
            <person name="Wang J."/>
            <person name="Zhang X."/>
        </authorList>
    </citation>
    <scope>NUCLEOTIDE SEQUENCE [LARGE SCALE GENOMIC DNA]</scope>
    <source>
        <strain evidence="2">SM2212</strain>
    </source>
</reference>
<gene>
    <name evidence="1" type="ORF">RE431_11230</name>
</gene>
<sequence length="216" mass="25495">MNYYFITPDLNLNVVSVSDQIRITSDYRIEDSKFIDNFYFEEVCKPKLANAVLEHRAKLTDYIDISASGFSHRLLISDKLKNILSNSIKERFQFFRNKVYQNNQGYDFWLVHPISDGLNWINFSKSELVLRKRKRQGGTVLVNYPKINSAEKFLNEVMRLKTEKKRLMLNKVHILDGRIDFFCLRYVVGGVKYIVSEKIKSEIEYQKITGLKFEII</sequence>